<dbReference type="Proteomes" id="UP000199400">
    <property type="component" value="Unassembled WGS sequence"/>
</dbReference>
<organism evidence="1 2">
    <name type="scientific">Nannocystis exedens</name>
    <dbReference type="NCBI Taxonomy" id="54"/>
    <lineage>
        <taxon>Bacteria</taxon>
        <taxon>Pseudomonadati</taxon>
        <taxon>Myxococcota</taxon>
        <taxon>Polyangia</taxon>
        <taxon>Nannocystales</taxon>
        <taxon>Nannocystaceae</taxon>
        <taxon>Nannocystis</taxon>
    </lineage>
</organism>
<accession>A0A1I1XF27</accession>
<reference evidence="2" key="1">
    <citation type="submission" date="2016-10" db="EMBL/GenBank/DDBJ databases">
        <authorList>
            <person name="Varghese N."/>
            <person name="Submissions S."/>
        </authorList>
    </citation>
    <scope>NUCLEOTIDE SEQUENCE [LARGE SCALE GENOMIC DNA]</scope>
    <source>
        <strain evidence="2">ATCC 25963</strain>
    </source>
</reference>
<keyword evidence="2" id="KW-1185">Reference proteome</keyword>
<gene>
    <name evidence="1" type="ORF">SAMN02745121_02808</name>
</gene>
<sequence>MAFLVSTLYTLMNEVTEEIDASDEQAFVARLAESFALALR</sequence>
<evidence type="ECO:0000313" key="1">
    <source>
        <dbReference type="EMBL" id="SFE05932.1"/>
    </source>
</evidence>
<proteinExistence type="predicted"/>
<dbReference type="RefSeq" id="WP_256254040.1">
    <property type="nucleotide sequence ID" value="NZ_FOMX01000008.1"/>
</dbReference>
<dbReference type="AlphaFoldDB" id="A0A1I1XF27"/>
<evidence type="ECO:0000313" key="2">
    <source>
        <dbReference type="Proteomes" id="UP000199400"/>
    </source>
</evidence>
<dbReference type="EMBL" id="FOMX01000008">
    <property type="protein sequence ID" value="SFE05932.1"/>
    <property type="molecule type" value="Genomic_DNA"/>
</dbReference>
<name>A0A1I1XF27_9BACT</name>
<protein>
    <submittedName>
        <fullName evidence="1">Uncharacterized protein</fullName>
    </submittedName>
</protein>